<dbReference type="InParanoid" id="A0A0P0WL02"/>
<dbReference type="AlphaFoldDB" id="A0A0P0WL02"/>
<organism evidence="2 3">
    <name type="scientific">Oryza sativa subsp. japonica</name>
    <name type="common">Rice</name>
    <dbReference type="NCBI Taxonomy" id="39947"/>
    <lineage>
        <taxon>Eukaryota</taxon>
        <taxon>Viridiplantae</taxon>
        <taxon>Streptophyta</taxon>
        <taxon>Embryophyta</taxon>
        <taxon>Tracheophyta</taxon>
        <taxon>Spermatophyta</taxon>
        <taxon>Magnoliopsida</taxon>
        <taxon>Liliopsida</taxon>
        <taxon>Poales</taxon>
        <taxon>Poaceae</taxon>
        <taxon>BOP clade</taxon>
        <taxon>Oryzoideae</taxon>
        <taxon>Oryzeae</taxon>
        <taxon>Oryzinae</taxon>
        <taxon>Oryza</taxon>
        <taxon>Oryza sativa</taxon>
    </lineage>
</organism>
<dbReference type="EMBL" id="AP014961">
    <property type="protein sequence ID" value="BAS93468.1"/>
    <property type="molecule type" value="Genomic_DNA"/>
</dbReference>
<dbReference type="PaxDb" id="39947-A0A0P0WL02"/>
<reference evidence="3" key="1">
    <citation type="journal article" date="2005" name="Nature">
        <title>The map-based sequence of the rice genome.</title>
        <authorList>
            <consortium name="International rice genome sequencing project (IRGSP)"/>
            <person name="Matsumoto T."/>
            <person name="Wu J."/>
            <person name="Kanamori H."/>
            <person name="Katayose Y."/>
            <person name="Fujisawa M."/>
            <person name="Namiki N."/>
            <person name="Mizuno H."/>
            <person name="Yamamoto K."/>
            <person name="Antonio B.A."/>
            <person name="Baba T."/>
            <person name="Sakata K."/>
            <person name="Nagamura Y."/>
            <person name="Aoki H."/>
            <person name="Arikawa K."/>
            <person name="Arita K."/>
            <person name="Bito T."/>
            <person name="Chiden Y."/>
            <person name="Fujitsuka N."/>
            <person name="Fukunaka R."/>
            <person name="Hamada M."/>
            <person name="Harada C."/>
            <person name="Hayashi A."/>
            <person name="Hijishita S."/>
            <person name="Honda M."/>
            <person name="Hosokawa S."/>
            <person name="Ichikawa Y."/>
            <person name="Idonuma A."/>
            <person name="Iijima M."/>
            <person name="Ikeda M."/>
            <person name="Ikeno M."/>
            <person name="Ito K."/>
            <person name="Ito S."/>
            <person name="Ito T."/>
            <person name="Ito Y."/>
            <person name="Ito Y."/>
            <person name="Iwabuchi A."/>
            <person name="Kamiya K."/>
            <person name="Karasawa W."/>
            <person name="Kurita K."/>
            <person name="Katagiri S."/>
            <person name="Kikuta A."/>
            <person name="Kobayashi H."/>
            <person name="Kobayashi N."/>
            <person name="Machita K."/>
            <person name="Maehara T."/>
            <person name="Masukawa M."/>
            <person name="Mizubayashi T."/>
            <person name="Mukai Y."/>
            <person name="Nagasaki H."/>
            <person name="Nagata Y."/>
            <person name="Naito S."/>
            <person name="Nakashima M."/>
            <person name="Nakama Y."/>
            <person name="Nakamichi Y."/>
            <person name="Nakamura M."/>
            <person name="Meguro A."/>
            <person name="Negishi M."/>
            <person name="Ohta I."/>
            <person name="Ohta T."/>
            <person name="Okamoto M."/>
            <person name="Ono N."/>
            <person name="Saji S."/>
            <person name="Sakaguchi M."/>
            <person name="Sakai K."/>
            <person name="Shibata M."/>
            <person name="Shimokawa T."/>
            <person name="Song J."/>
            <person name="Takazaki Y."/>
            <person name="Terasawa K."/>
            <person name="Tsugane M."/>
            <person name="Tsuji K."/>
            <person name="Ueda S."/>
            <person name="Waki K."/>
            <person name="Yamagata H."/>
            <person name="Yamamoto M."/>
            <person name="Yamamoto S."/>
            <person name="Yamane H."/>
            <person name="Yoshiki S."/>
            <person name="Yoshihara R."/>
            <person name="Yukawa K."/>
            <person name="Zhong H."/>
            <person name="Yano M."/>
            <person name="Yuan Q."/>
            <person name="Ouyang S."/>
            <person name="Liu J."/>
            <person name="Jones K.M."/>
            <person name="Gansberger K."/>
            <person name="Moffat K."/>
            <person name="Hill J."/>
            <person name="Bera J."/>
            <person name="Fadrosh D."/>
            <person name="Jin S."/>
            <person name="Johri S."/>
            <person name="Kim M."/>
            <person name="Overton L."/>
            <person name="Reardon M."/>
            <person name="Tsitrin T."/>
            <person name="Vuong H."/>
            <person name="Weaver B."/>
            <person name="Ciecko A."/>
            <person name="Tallon L."/>
            <person name="Jackson J."/>
            <person name="Pai G."/>
            <person name="Aken S.V."/>
            <person name="Utterback T."/>
            <person name="Reidmuller S."/>
            <person name="Feldblyum T."/>
            <person name="Hsiao J."/>
            <person name="Zismann V."/>
            <person name="Iobst S."/>
            <person name="de Vazeille A.R."/>
            <person name="Buell C.R."/>
            <person name="Ying K."/>
            <person name="Li Y."/>
            <person name="Lu T."/>
            <person name="Huang Y."/>
            <person name="Zhao Q."/>
            <person name="Feng Q."/>
            <person name="Zhang L."/>
            <person name="Zhu J."/>
            <person name="Weng Q."/>
            <person name="Mu J."/>
            <person name="Lu Y."/>
            <person name="Fan D."/>
            <person name="Liu Y."/>
            <person name="Guan J."/>
            <person name="Zhang Y."/>
            <person name="Yu S."/>
            <person name="Liu X."/>
            <person name="Zhang Y."/>
            <person name="Hong G."/>
            <person name="Han B."/>
            <person name="Choisne N."/>
            <person name="Demange N."/>
            <person name="Orjeda G."/>
            <person name="Samain S."/>
            <person name="Cattolico L."/>
            <person name="Pelletier E."/>
            <person name="Couloux A."/>
            <person name="Segurens B."/>
            <person name="Wincker P."/>
            <person name="D'Hont A."/>
            <person name="Scarpelli C."/>
            <person name="Weissenbach J."/>
            <person name="Salanoubat M."/>
            <person name="Quetier F."/>
            <person name="Yu Y."/>
            <person name="Kim H.R."/>
            <person name="Rambo T."/>
            <person name="Currie J."/>
            <person name="Collura K."/>
            <person name="Luo M."/>
            <person name="Yang T."/>
            <person name="Ammiraju J.S.S."/>
            <person name="Engler F."/>
            <person name="Soderlund C."/>
            <person name="Wing R.A."/>
            <person name="Palmer L.E."/>
            <person name="de la Bastide M."/>
            <person name="Spiegel L."/>
            <person name="Nascimento L."/>
            <person name="Zutavern T."/>
            <person name="O'Shaughnessy A."/>
            <person name="Dike S."/>
            <person name="Dedhia N."/>
            <person name="Preston R."/>
            <person name="Balija V."/>
            <person name="McCombie W.R."/>
            <person name="Chow T."/>
            <person name="Chen H."/>
            <person name="Chung M."/>
            <person name="Chen C."/>
            <person name="Shaw J."/>
            <person name="Wu H."/>
            <person name="Hsiao K."/>
            <person name="Chao Y."/>
            <person name="Chu M."/>
            <person name="Cheng C."/>
            <person name="Hour A."/>
            <person name="Lee P."/>
            <person name="Lin S."/>
            <person name="Lin Y."/>
            <person name="Liou J."/>
            <person name="Liu S."/>
            <person name="Hsing Y."/>
            <person name="Raghuvanshi S."/>
            <person name="Mohanty A."/>
            <person name="Bharti A.K."/>
            <person name="Gaur A."/>
            <person name="Gupta V."/>
            <person name="Kumar D."/>
            <person name="Ravi V."/>
            <person name="Vij S."/>
            <person name="Kapur A."/>
            <person name="Khurana P."/>
            <person name="Khurana P."/>
            <person name="Khurana J.P."/>
            <person name="Tyagi A.K."/>
            <person name="Gaikwad K."/>
            <person name="Singh A."/>
            <person name="Dalal V."/>
            <person name="Srivastava S."/>
            <person name="Dixit A."/>
            <person name="Pal A.K."/>
            <person name="Ghazi I.A."/>
            <person name="Yadav M."/>
            <person name="Pandit A."/>
            <person name="Bhargava A."/>
            <person name="Sureshbabu K."/>
            <person name="Batra K."/>
            <person name="Sharma T.R."/>
            <person name="Mohapatra T."/>
            <person name="Singh N.K."/>
            <person name="Messing J."/>
            <person name="Nelson A.B."/>
            <person name="Fuks G."/>
            <person name="Kavchok S."/>
            <person name="Keizer G."/>
            <person name="Linton E."/>
            <person name="Llaca V."/>
            <person name="Song R."/>
            <person name="Tanyolac B."/>
            <person name="Young S."/>
            <person name="Ho-Il K."/>
            <person name="Hahn J.H."/>
            <person name="Sangsakoo G."/>
            <person name="Vanavichit A."/>
            <person name="de Mattos Luiz.A.T."/>
            <person name="Zimmer P.D."/>
            <person name="Malone G."/>
            <person name="Dellagostin O."/>
            <person name="de Oliveira A.C."/>
            <person name="Bevan M."/>
            <person name="Bancroft I."/>
            <person name="Minx P."/>
            <person name="Cordum H."/>
            <person name="Wilson R."/>
            <person name="Cheng Z."/>
            <person name="Jin W."/>
            <person name="Jiang J."/>
            <person name="Leong S.A."/>
            <person name="Iwama H."/>
            <person name="Gojobori T."/>
            <person name="Itoh T."/>
            <person name="Niimura Y."/>
            <person name="Fujii Y."/>
            <person name="Habara T."/>
            <person name="Sakai H."/>
            <person name="Sato Y."/>
            <person name="Wilson G."/>
            <person name="Kumar K."/>
            <person name="McCouch S."/>
            <person name="Juretic N."/>
            <person name="Hoen D."/>
            <person name="Wright S."/>
            <person name="Bruskiewich R."/>
            <person name="Bureau T."/>
            <person name="Miyao A."/>
            <person name="Hirochika H."/>
            <person name="Nishikawa T."/>
            <person name="Kadowaki K."/>
            <person name="Sugiura M."/>
            <person name="Burr B."/>
            <person name="Sasaki T."/>
        </authorList>
    </citation>
    <scope>NUCLEOTIDE SEQUENCE [LARGE SCALE GENOMIC DNA]</scope>
    <source>
        <strain evidence="3">cv. Nipponbare</strain>
    </source>
</reference>
<protein>
    <submittedName>
        <fullName evidence="2">Os05g0340800 protein</fullName>
    </submittedName>
</protein>
<accession>A0A0P0WL02</accession>
<dbReference type="Proteomes" id="UP000059680">
    <property type="component" value="Chromosome 5"/>
</dbReference>
<proteinExistence type="predicted"/>
<sequence>MGGRFPGTAEDDDGGQRRIWPPRGRIRCGASSRWWRHCGARGDIGGGNGAGARGNGDGGNGVEFIATVAAATWSAAAARWLVDSIGGCRLRWLWGSRGRGSGAELVATVAVAAGRRRWGCGWPAARWSLAAVAAVVVGGGMVASVG</sequence>
<gene>
    <name evidence="2" type="ordered locus">Os05g0340800</name>
    <name evidence="2" type="ORF">OSNPB_050340800</name>
</gene>
<feature type="region of interest" description="Disordered" evidence="1">
    <location>
        <begin position="1"/>
        <end position="24"/>
    </location>
</feature>
<name>A0A0P0WL02_ORYSJ</name>
<keyword evidence="3" id="KW-1185">Reference proteome</keyword>
<reference evidence="2 3" key="3">
    <citation type="journal article" date="2013" name="Rice">
        <title>Improvement of the Oryza sativa Nipponbare reference genome using next generation sequence and optical map data.</title>
        <authorList>
            <person name="Kawahara Y."/>
            <person name="de la Bastide M."/>
            <person name="Hamilton J.P."/>
            <person name="Kanamori H."/>
            <person name="McCombie W.R."/>
            <person name="Ouyang S."/>
            <person name="Schwartz D.C."/>
            <person name="Tanaka T."/>
            <person name="Wu J."/>
            <person name="Zhou S."/>
            <person name="Childs K.L."/>
            <person name="Davidson R.M."/>
            <person name="Lin H."/>
            <person name="Quesada-Ocampo L."/>
            <person name="Vaillancourt B."/>
            <person name="Sakai H."/>
            <person name="Lee S.S."/>
            <person name="Kim J."/>
            <person name="Numa H."/>
            <person name="Itoh T."/>
            <person name="Buell C.R."/>
            <person name="Matsumoto T."/>
        </authorList>
    </citation>
    <scope>NUCLEOTIDE SEQUENCE [LARGE SCALE GENOMIC DNA]</scope>
    <source>
        <strain evidence="3">cv. Nipponbare</strain>
    </source>
</reference>
<evidence type="ECO:0000256" key="1">
    <source>
        <dbReference type="SAM" id="MobiDB-lite"/>
    </source>
</evidence>
<evidence type="ECO:0000313" key="3">
    <source>
        <dbReference type="Proteomes" id="UP000059680"/>
    </source>
</evidence>
<reference evidence="2 3" key="2">
    <citation type="journal article" date="2013" name="Plant Cell Physiol.">
        <title>Rice Annotation Project Database (RAP-DB): an integrative and interactive database for rice genomics.</title>
        <authorList>
            <person name="Sakai H."/>
            <person name="Lee S.S."/>
            <person name="Tanaka T."/>
            <person name="Numa H."/>
            <person name="Kim J."/>
            <person name="Kawahara Y."/>
            <person name="Wakimoto H."/>
            <person name="Yang C.C."/>
            <person name="Iwamoto M."/>
            <person name="Abe T."/>
            <person name="Yamada Y."/>
            <person name="Muto A."/>
            <person name="Inokuchi H."/>
            <person name="Ikemura T."/>
            <person name="Matsumoto T."/>
            <person name="Sasaki T."/>
            <person name="Itoh T."/>
        </authorList>
    </citation>
    <scope>NUCLEOTIDE SEQUENCE [LARGE SCALE GENOMIC DNA]</scope>
    <source>
        <strain evidence="3">cv. Nipponbare</strain>
    </source>
</reference>
<evidence type="ECO:0000313" key="2">
    <source>
        <dbReference type="EMBL" id="BAS93468.1"/>
    </source>
</evidence>